<keyword evidence="1" id="KW-0472">Membrane</keyword>
<reference evidence="2 3" key="1">
    <citation type="submission" date="2019-03" db="EMBL/GenBank/DDBJ databases">
        <title>Genomic Encyclopedia of Archaeal and Bacterial Type Strains, Phase II (KMG-II): from individual species to whole genera.</title>
        <authorList>
            <person name="Goeker M."/>
        </authorList>
    </citation>
    <scope>NUCLEOTIDE SEQUENCE [LARGE SCALE GENOMIC DNA]</scope>
    <source>
        <strain evidence="2 3">DSM 24425</strain>
    </source>
</reference>
<protein>
    <submittedName>
        <fullName evidence="2">Uncharacterized protein</fullName>
    </submittedName>
</protein>
<evidence type="ECO:0000313" key="2">
    <source>
        <dbReference type="EMBL" id="TCK02872.1"/>
    </source>
</evidence>
<accession>A0A4R1GF71</accession>
<evidence type="ECO:0000313" key="3">
    <source>
        <dbReference type="Proteomes" id="UP000295777"/>
    </source>
</evidence>
<sequence>MTENTVATVIANVVFIAMCVKLIQELRKFLEE</sequence>
<dbReference type="AlphaFoldDB" id="A0A4R1GF71"/>
<dbReference type="EMBL" id="SMFV01000006">
    <property type="protein sequence ID" value="TCK02872.1"/>
    <property type="molecule type" value="Genomic_DNA"/>
</dbReference>
<organism evidence="2 3">
    <name type="scientific">Phorcysia thermohydrogeniphila</name>
    <dbReference type="NCBI Taxonomy" id="936138"/>
    <lineage>
        <taxon>Bacteria</taxon>
        <taxon>Pseudomonadati</taxon>
        <taxon>Aquificota</taxon>
        <taxon>Aquificia</taxon>
        <taxon>Desulfurobacteriales</taxon>
        <taxon>Desulfurobacteriaceae</taxon>
        <taxon>Phorcysia</taxon>
    </lineage>
</organism>
<keyword evidence="1" id="KW-0812">Transmembrane</keyword>
<dbReference type="Proteomes" id="UP000295777">
    <property type="component" value="Unassembled WGS sequence"/>
</dbReference>
<name>A0A4R1GF71_9BACT</name>
<gene>
    <name evidence="2" type="ORF">CLV27_1584</name>
</gene>
<feature type="transmembrane region" description="Helical" evidence="1">
    <location>
        <begin position="6"/>
        <end position="23"/>
    </location>
</feature>
<keyword evidence="3" id="KW-1185">Reference proteome</keyword>
<keyword evidence="1" id="KW-1133">Transmembrane helix</keyword>
<proteinExistence type="predicted"/>
<evidence type="ECO:0000256" key="1">
    <source>
        <dbReference type="SAM" id="Phobius"/>
    </source>
</evidence>
<comment type="caution">
    <text evidence="2">The sequence shown here is derived from an EMBL/GenBank/DDBJ whole genome shotgun (WGS) entry which is preliminary data.</text>
</comment>